<organism evidence="2 3">
    <name type="scientific">Batillaria attramentaria</name>
    <dbReference type="NCBI Taxonomy" id="370345"/>
    <lineage>
        <taxon>Eukaryota</taxon>
        <taxon>Metazoa</taxon>
        <taxon>Spiralia</taxon>
        <taxon>Lophotrochozoa</taxon>
        <taxon>Mollusca</taxon>
        <taxon>Gastropoda</taxon>
        <taxon>Caenogastropoda</taxon>
        <taxon>Sorbeoconcha</taxon>
        <taxon>Cerithioidea</taxon>
        <taxon>Batillariidae</taxon>
        <taxon>Batillaria</taxon>
    </lineage>
</organism>
<dbReference type="EMBL" id="JACVVK020000664">
    <property type="protein sequence ID" value="KAK7458648.1"/>
    <property type="molecule type" value="Genomic_DNA"/>
</dbReference>
<protein>
    <submittedName>
        <fullName evidence="2">Uncharacterized protein</fullName>
    </submittedName>
</protein>
<gene>
    <name evidence="2" type="ORF">BaRGS_00039100</name>
</gene>
<reference evidence="2 3" key="1">
    <citation type="journal article" date="2023" name="Sci. Data">
        <title>Genome assembly of the Korean intertidal mud-creeper Batillaria attramentaria.</title>
        <authorList>
            <person name="Patra A.K."/>
            <person name="Ho P.T."/>
            <person name="Jun S."/>
            <person name="Lee S.J."/>
            <person name="Kim Y."/>
            <person name="Won Y.J."/>
        </authorList>
    </citation>
    <scope>NUCLEOTIDE SEQUENCE [LARGE SCALE GENOMIC DNA]</scope>
    <source>
        <strain evidence="2">Wonlab-2016</strain>
    </source>
</reference>
<evidence type="ECO:0000313" key="3">
    <source>
        <dbReference type="Proteomes" id="UP001519460"/>
    </source>
</evidence>
<feature type="region of interest" description="Disordered" evidence="1">
    <location>
        <begin position="147"/>
        <end position="172"/>
    </location>
</feature>
<dbReference type="AlphaFoldDB" id="A0ABD0J4X1"/>
<dbReference type="Proteomes" id="UP001519460">
    <property type="component" value="Unassembled WGS sequence"/>
</dbReference>
<proteinExistence type="predicted"/>
<evidence type="ECO:0000313" key="2">
    <source>
        <dbReference type="EMBL" id="KAK7458648.1"/>
    </source>
</evidence>
<comment type="caution">
    <text evidence="2">The sequence shown here is derived from an EMBL/GenBank/DDBJ whole genome shotgun (WGS) entry which is preliminary data.</text>
</comment>
<sequence length="172" mass="19189">MYATVVANPYFCVAKLHSALPNAVLQLHAARLAWATDALCTFRVSLLLKDYSPCNLMTRKLSILHDVKGGNIGEVLNTRQARAVRSTFHIFQKILAQSRGMCGKNKPKPQQLTFGSQNTYTDTASTEGSRRTKLRETGAWLIALPTTRPRGQYESTRQQASTLPRVSHKFDP</sequence>
<name>A0ABD0J4X1_9CAEN</name>
<accession>A0ABD0J4X1</accession>
<feature type="compositionally biased region" description="Polar residues" evidence="1">
    <location>
        <begin position="153"/>
        <end position="164"/>
    </location>
</feature>
<keyword evidence="3" id="KW-1185">Reference proteome</keyword>
<evidence type="ECO:0000256" key="1">
    <source>
        <dbReference type="SAM" id="MobiDB-lite"/>
    </source>
</evidence>